<name>A0A9E8MUL3_9FLAO</name>
<protein>
    <submittedName>
        <fullName evidence="4">Histidine kinase</fullName>
    </submittedName>
</protein>
<dbReference type="InterPro" id="IPR036890">
    <property type="entry name" value="HATPase_C_sf"/>
</dbReference>
<dbReference type="SUPFAM" id="SSF55874">
    <property type="entry name" value="ATPase domain of HSP90 chaperone/DNA topoisomerase II/histidine kinase"/>
    <property type="match status" value="1"/>
</dbReference>
<accession>A0A9E8MUL3</accession>
<feature type="domain" description="Two component regulator three Y" evidence="3">
    <location>
        <begin position="10"/>
        <end position="69"/>
    </location>
</feature>
<dbReference type="EMBL" id="CP113088">
    <property type="protein sequence ID" value="WAC01209.1"/>
    <property type="molecule type" value="Genomic_DNA"/>
</dbReference>
<evidence type="ECO:0000259" key="3">
    <source>
        <dbReference type="Pfam" id="PF07495"/>
    </source>
</evidence>
<reference evidence="4" key="1">
    <citation type="submission" date="2022-11" db="EMBL/GenBank/DDBJ databases">
        <title>Lacinutrix neustonica HL-RS19T sp. nov., isolated from the surface microlayer sample of brackish Lake Shihwa.</title>
        <authorList>
            <person name="Choi J.Y."/>
            <person name="Hwang C.Y."/>
        </authorList>
    </citation>
    <scope>NUCLEOTIDE SEQUENCE</scope>
    <source>
        <strain evidence="4">HL-RS19</strain>
    </source>
</reference>
<keyword evidence="5" id="KW-1185">Reference proteome</keyword>
<dbReference type="AlphaFoldDB" id="A0A9E8MUL3"/>
<dbReference type="Gene3D" id="3.30.565.10">
    <property type="entry name" value="Histidine kinase-like ATPase, C-terminal domain"/>
    <property type="match status" value="1"/>
</dbReference>
<dbReference type="InterPro" id="IPR050640">
    <property type="entry name" value="Bact_2-comp_sensor_kinase"/>
</dbReference>
<sequence length="332" mass="38598">MNFSINDLFNAENNVYQYRIKELSEDWINLGNYSKLDLRGMKPGKYNPEVQGFSSNGNPTNTLEYSIHIKQIFYKELWFVGLNILLIFGFISVRNHRRRRRLKREFELKGKIQALESKAMRAQMNPHFIFNTLNGMQSVMILKGERAANKYFTAFSRLLRLTLDMSNNEYVLLQKEILYLKSYLELENLRLDNKINIQFNIDPDLDIDNKSIPCMLFQPIIENAIIHGLSPKKEDLNLTINFKKHKSSLLAEVIDNGIGRRLAMEMSEKSRGNHKSWATHIMKERISISNSIHSEKITWAIIDLHDESQNAQGTKVVMCIPLKENIGAEKSE</sequence>
<feature type="domain" description="Signal transduction histidine kinase internal region" evidence="2">
    <location>
        <begin position="116"/>
        <end position="194"/>
    </location>
</feature>
<evidence type="ECO:0000256" key="1">
    <source>
        <dbReference type="SAM" id="Phobius"/>
    </source>
</evidence>
<dbReference type="PANTHER" id="PTHR34220">
    <property type="entry name" value="SENSOR HISTIDINE KINASE YPDA"/>
    <property type="match status" value="1"/>
</dbReference>
<dbReference type="RefSeq" id="WP_267675825.1">
    <property type="nucleotide sequence ID" value="NZ_CP113088.1"/>
</dbReference>
<gene>
    <name evidence="4" type="ORF">N7U66_13855</name>
</gene>
<dbReference type="Proteomes" id="UP001164705">
    <property type="component" value="Chromosome"/>
</dbReference>
<dbReference type="Gene3D" id="2.60.40.10">
    <property type="entry name" value="Immunoglobulins"/>
    <property type="match status" value="1"/>
</dbReference>
<dbReference type="Pfam" id="PF06580">
    <property type="entry name" value="His_kinase"/>
    <property type="match status" value="1"/>
</dbReference>
<keyword evidence="1" id="KW-0812">Transmembrane</keyword>
<evidence type="ECO:0000259" key="2">
    <source>
        <dbReference type="Pfam" id="PF06580"/>
    </source>
</evidence>
<keyword evidence="4" id="KW-0808">Transferase</keyword>
<evidence type="ECO:0000313" key="4">
    <source>
        <dbReference type="EMBL" id="WAC01209.1"/>
    </source>
</evidence>
<dbReference type="InterPro" id="IPR013783">
    <property type="entry name" value="Ig-like_fold"/>
</dbReference>
<dbReference type="InterPro" id="IPR010559">
    <property type="entry name" value="Sig_transdc_His_kin_internal"/>
</dbReference>
<keyword evidence="4" id="KW-0418">Kinase</keyword>
<evidence type="ECO:0000313" key="5">
    <source>
        <dbReference type="Proteomes" id="UP001164705"/>
    </source>
</evidence>
<dbReference type="Pfam" id="PF07495">
    <property type="entry name" value="Y_Y_Y"/>
    <property type="match status" value="1"/>
</dbReference>
<keyword evidence="1" id="KW-1133">Transmembrane helix</keyword>
<dbReference type="KEGG" id="lnu:N7U66_13855"/>
<dbReference type="GO" id="GO:0016020">
    <property type="term" value="C:membrane"/>
    <property type="evidence" value="ECO:0007669"/>
    <property type="project" value="InterPro"/>
</dbReference>
<organism evidence="4 5">
    <name type="scientific">Lacinutrix neustonica</name>
    <dbReference type="NCBI Taxonomy" id="2980107"/>
    <lineage>
        <taxon>Bacteria</taxon>
        <taxon>Pseudomonadati</taxon>
        <taxon>Bacteroidota</taxon>
        <taxon>Flavobacteriia</taxon>
        <taxon>Flavobacteriales</taxon>
        <taxon>Flavobacteriaceae</taxon>
        <taxon>Lacinutrix</taxon>
    </lineage>
</organism>
<proteinExistence type="predicted"/>
<feature type="transmembrane region" description="Helical" evidence="1">
    <location>
        <begin position="77"/>
        <end position="94"/>
    </location>
</feature>
<dbReference type="InterPro" id="IPR011123">
    <property type="entry name" value="Y_Y_Y"/>
</dbReference>
<keyword evidence="1" id="KW-0472">Membrane</keyword>
<dbReference type="PANTHER" id="PTHR34220:SF7">
    <property type="entry name" value="SENSOR HISTIDINE KINASE YPDA"/>
    <property type="match status" value="1"/>
</dbReference>
<dbReference type="GO" id="GO:0000155">
    <property type="term" value="F:phosphorelay sensor kinase activity"/>
    <property type="evidence" value="ECO:0007669"/>
    <property type="project" value="InterPro"/>
</dbReference>